<sequence>MSSTLSLITALLLASTVCQALPDLHKQMSPEQLQSVFHVDTHDAVPHYELVQLLHHDEHSLRQRRRRSIGESPKPHAALPPHHVKKDLSKNAYYSELKHQASMASGGSGGNHLLGPDVSSIKAHNVSFSAFGQHLNLTLRATQGLFKGAPHQLRMWSVGSEPNATHGLDLQEIVHEEHHKNDVGEVFQDEQNMAAILMRRHVKTGDLIMEGSIGHDLVIKPLPHELSPNPEESHHIIFKREATAAEEQLSDFAFMEPDDLLASEKLEKLQRRQRRSRRSAPKSPDFEDLNDEDEGALETEPQTAESRIRSRRQAPYIIYPEVLVIVDYDGYRLHGGDNLQVKRYFISFWNGVDLRYRLLKGPRIRISIAGIIISRGRDATPYLERNRVGRDAIDSAAALTDMGKYLFRERRLPVYDIAVAITKLDMCRRTSAYGECNRGTAGFAYVGGACVVNKRLEKVNSVAIIEDTGGFSGIIVAAHEVGHLLGAVHDGSPPPSYLGGPGAQRCRWEDGYIMSDLRHTERGFRWSACTVQSFHHFLNGDTATCLHNAPHEDSALGRSLPGTLLSLDAQCRRDRGTYACFKDERVCAQLFCFDAQTGYCVAYRPAAEGSACGNGYHCLDGRCTPLPSNIIPDYGHNYRLVYNTSSSSSNTKPNSNKDEQQQQDGGLPDEENEATAGIQSNEAIERQKRKFHTPSTTTATTKAAPTPITDKTTASAKPITTSSFLDAYFKKLQALHDGAVTATTTTTTFVSSSVSSAKSSQQQQQQEQALKQKQQQAQEQPSGGSAFLKRTPPNRSSIKAYQTSSSSSSPQEQTTNYIGDTTNNLPAVLDSNNGTETAKTPKPRPKIKTQKLIRRTRVM</sequence>
<feature type="compositionally biased region" description="Acidic residues" evidence="9">
    <location>
        <begin position="286"/>
        <end position="297"/>
    </location>
</feature>
<dbReference type="Pfam" id="PF13582">
    <property type="entry name" value="Reprolysin_3"/>
    <property type="match status" value="1"/>
</dbReference>
<evidence type="ECO:0000256" key="2">
    <source>
        <dbReference type="ARBA" id="ARBA00022723"/>
    </source>
</evidence>
<feature type="active site" evidence="8">
    <location>
        <position position="480"/>
    </location>
</feature>
<keyword evidence="1" id="KW-0645">Protease</keyword>
<dbReference type="InterPro" id="IPR001590">
    <property type="entry name" value="Peptidase_M12B"/>
</dbReference>
<evidence type="ECO:0000313" key="12">
    <source>
        <dbReference type="Proteomes" id="UP001652661"/>
    </source>
</evidence>
<feature type="domain" description="Peptidase M12B" evidence="11">
    <location>
        <begin position="318"/>
        <end position="550"/>
    </location>
</feature>
<feature type="compositionally biased region" description="Polar residues" evidence="9">
    <location>
        <begin position="793"/>
        <end position="803"/>
    </location>
</feature>
<protein>
    <submittedName>
        <fullName evidence="13">A disintegrin and metalloproteinase with thrombospondin motifs like isoform X8</fullName>
    </submittedName>
</protein>
<feature type="binding site" evidence="8">
    <location>
        <position position="489"/>
    </location>
    <ligand>
        <name>Zn(2+)</name>
        <dbReference type="ChEBI" id="CHEBI:29105"/>
        <note>catalytic</note>
    </ligand>
</feature>
<feature type="compositionally biased region" description="Low complexity" evidence="9">
    <location>
        <begin position="693"/>
        <end position="714"/>
    </location>
</feature>
<evidence type="ECO:0000256" key="7">
    <source>
        <dbReference type="ARBA" id="ARBA00023180"/>
    </source>
</evidence>
<feature type="signal peptide" evidence="10">
    <location>
        <begin position="1"/>
        <end position="20"/>
    </location>
</feature>
<evidence type="ECO:0000256" key="9">
    <source>
        <dbReference type="SAM" id="MobiDB-lite"/>
    </source>
</evidence>
<dbReference type="InterPro" id="IPR041645">
    <property type="entry name" value="ADAMTS_CR_2"/>
</dbReference>
<feature type="region of interest" description="Disordered" evidence="9">
    <location>
        <begin position="759"/>
        <end position="859"/>
    </location>
</feature>
<dbReference type="InterPro" id="IPR024079">
    <property type="entry name" value="MetalloPept_cat_dom_sf"/>
</dbReference>
<proteinExistence type="predicted"/>
<dbReference type="GeneID" id="108078449"/>
<keyword evidence="5 13" id="KW-0482">Metalloprotease</keyword>
<evidence type="ECO:0000256" key="3">
    <source>
        <dbReference type="ARBA" id="ARBA00022801"/>
    </source>
</evidence>
<dbReference type="PANTHER" id="PTHR11905:SF249">
    <property type="entry name" value="SOL NARAE, ISOFORM C"/>
    <property type="match status" value="1"/>
</dbReference>
<feature type="compositionally biased region" description="Basic residues" evidence="9">
    <location>
        <begin position="271"/>
        <end position="280"/>
    </location>
</feature>
<dbReference type="CDD" id="cd04272">
    <property type="entry name" value="ZnMc_salivary_gland_MPs"/>
    <property type="match status" value="1"/>
</dbReference>
<evidence type="ECO:0000256" key="4">
    <source>
        <dbReference type="ARBA" id="ARBA00022833"/>
    </source>
</evidence>
<dbReference type="Pfam" id="PF17771">
    <property type="entry name" value="ADAMTS_CR_2"/>
    <property type="match status" value="1"/>
</dbReference>
<dbReference type="SUPFAM" id="SSF55486">
    <property type="entry name" value="Metalloproteases ('zincins'), catalytic domain"/>
    <property type="match status" value="1"/>
</dbReference>
<keyword evidence="4 8" id="KW-0862">Zinc</keyword>
<keyword evidence="7" id="KW-0325">Glycoprotein</keyword>
<comment type="caution">
    <text evidence="8">Lacks conserved residue(s) required for the propagation of feature annotation.</text>
</comment>
<dbReference type="PANTHER" id="PTHR11905">
    <property type="entry name" value="ADAM A DISINTEGRIN AND METALLOPROTEASE DOMAIN"/>
    <property type="match status" value="1"/>
</dbReference>
<evidence type="ECO:0000256" key="1">
    <source>
        <dbReference type="ARBA" id="ARBA00022670"/>
    </source>
</evidence>
<keyword evidence="6" id="KW-1015">Disulfide bond</keyword>
<accession>A0ABM4GC29</accession>
<keyword evidence="12" id="KW-1185">Reference proteome</keyword>
<feature type="compositionally biased region" description="Low complexity" evidence="9">
    <location>
        <begin position="643"/>
        <end position="654"/>
    </location>
</feature>
<feature type="chain" id="PRO_5046810432" evidence="10">
    <location>
        <begin position="21"/>
        <end position="859"/>
    </location>
</feature>
<feature type="compositionally biased region" description="Polar residues" evidence="9">
    <location>
        <begin position="810"/>
        <end position="838"/>
    </location>
</feature>
<feature type="binding site" evidence="8">
    <location>
        <position position="479"/>
    </location>
    <ligand>
        <name>Zn(2+)</name>
        <dbReference type="ChEBI" id="CHEBI:29105"/>
        <note>catalytic</note>
    </ligand>
</feature>
<dbReference type="PROSITE" id="PS50215">
    <property type="entry name" value="ADAM_MEPRO"/>
    <property type="match status" value="1"/>
</dbReference>
<evidence type="ECO:0000256" key="10">
    <source>
        <dbReference type="SAM" id="SignalP"/>
    </source>
</evidence>
<keyword evidence="10" id="KW-0732">Signal</keyword>
<evidence type="ECO:0000313" key="13">
    <source>
        <dbReference type="RefSeq" id="XP_070140278.1"/>
    </source>
</evidence>
<evidence type="ECO:0000256" key="8">
    <source>
        <dbReference type="PROSITE-ProRule" id="PRU00276"/>
    </source>
</evidence>
<feature type="compositionally biased region" description="Low complexity" evidence="9">
    <location>
        <begin position="759"/>
        <end position="780"/>
    </location>
</feature>
<dbReference type="Gene3D" id="3.40.1620.60">
    <property type="match status" value="1"/>
</dbReference>
<reference evidence="13" key="2">
    <citation type="submission" date="2025-08" db="UniProtKB">
        <authorList>
            <consortium name="RefSeq"/>
        </authorList>
    </citation>
    <scope>IDENTIFICATION</scope>
    <source>
        <strain evidence="13">14028-0561.14</strain>
        <tissue evidence="13">Whole fly</tissue>
    </source>
</reference>
<keyword evidence="2 8" id="KW-0479">Metal-binding</keyword>
<dbReference type="GO" id="GO:0008237">
    <property type="term" value="F:metallopeptidase activity"/>
    <property type="evidence" value="ECO:0007669"/>
    <property type="project" value="UniProtKB-KW"/>
</dbReference>
<gene>
    <name evidence="13" type="primary">sona</name>
</gene>
<keyword evidence="3" id="KW-0378">Hydrolase</keyword>
<feature type="compositionally biased region" description="Basic residues" evidence="9">
    <location>
        <begin position="841"/>
        <end position="859"/>
    </location>
</feature>
<evidence type="ECO:0000256" key="6">
    <source>
        <dbReference type="ARBA" id="ARBA00023157"/>
    </source>
</evidence>
<feature type="binding site" evidence="8">
    <location>
        <position position="483"/>
    </location>
    <ligand>
        <name>Zn(2+)</name>
        <dbReference type="ChEBI" id="CHEBI:29105"/>
        <note>catalytic</note>
    </ligand>
</feature>
<evidence type="ECO:0000259" key="11">
    <source>
        <dbReference type="PROSITE" id="PS50215"/>
    </source>
</evidence>
<feature type="region of interest" description="Disordered" evidence="9">
    <location>
        <begin position="59"/>
        <end position="82"/>
    </location>
</feature>
<organism evidence="12 13">
    <name type="scientific">Drosophila kikkawai</name>
    <name type="common">Fruit fly</name>
    <dbReference type="NCBI Taxonomy" id="30033"/>
    <lineage>
        <taxon>Eukaryota</taxon>
        <taxon>Metazoa</taxon>
        <taxon>Ecdysozoa</taxon>
        <taxon>Arthropoda</taxon>
        <taxon>Hexapoda</taxon>
        <taxon>Insecta</taxon>
        <taxon>Pterygota</taxon>
        <taxon>Neoptera</taxon>
        <taxon>Endopterygota</taxon>
        <taxon>Diptera</taxon>
        <taxon>Brachycera</taxon>
        <taxon>Muscomorpha</taxon>
        <taxon>Ephydroidea</taxon>
        <taxon>Drosophilidae</taxon>
        <taxon>Drosophila</taxon>
        <taxon>Sophophora</taxon>
    </lineage>
</organism>
<dbReference type="InterPro" id="IPR034030">
    <property type="entry name" value="ZnMc_salivary_gland_MPs"/>
</dbReference>
<feature type="region of interest" description="Disordered" evidence="9">
    <location>
        <begin position="642"/>
        <end position="714"/>
    </location>
</feature>
<dbReference type="Proteomes" id="UP001652661">
    <property type="component" value="Chromosome 2R"/>
</dbReference>
<dbReference type="RefSeq" id="XP_070140278.1">
    <property type="nucleotide sequence ID" value="XM_070284177.1"/>
</dbReference>
<feature type="region of interest" description="Disordered" evidence="9">
    <location>
        <begin position="270"/>
        <end position="308"/>
    </location>
</feature>
<dbReference type="Gene3D" id="3.40.390.10">
    <property type="entry name" value="Collagenase (Catalytic Domain)"/>
    <property type="match status" value="1"/>
</dbReference>
<reference evidence="12" key="1">
    <citation type="submission" date="2025-05" db="UniProtKB">
        <authorList>
            <consortium name="RefSeq"/>
        </authorList>
    </citation>
    <scope>NUCLEOTIDE SEQUENCE [LARGE SCALE GENOMIC DNA]</scope>
    <source>
        <strain evidence="12">14028-0561.14</strain>
    </source>
</reference>
<evidence type="ECO:0000256" key="5">
    <source>
        <dbReference type="ARBA" id="ARBA00023049"/>
    </source>
</evidence>
<name>A0ABM4GC29_DROKI</name>